<evidence type="ECO:0000256" key="1">
    <source>
        <dbReference type="ARBA" id="ARBA00022729"/>
    </source>
</evidence>
<accession>A0ABY2FJ74</accession>
<keyword evidence="1" id="KW-0732">Signal</keyword>
<comment type="caution">
    <text evidence="5">The sequence shown here is derived from an EMBL/GenBank/DDBJ whole genome shotgun (WGS) entry which is preliminary data.</text>
</comment>
<dbReference type="InterPro" id="IPR001791">
    <property type="entry name" value="Laminin_G"/>
</dbReference>
<feature type="compositionally biased region" description="Low complexity" evidence="3">
    <location>
        <begin position="193"/>
        <end position="211"/>
    </location>
</feature>
<dbReference type="Gene3D" id="2.60.120.200">
    <property type="match status" value="1"/>
</dbReference>
<sequence>MTTRAAAGRSTRVRLLCQLTGTVVVAAVTMTLVAGNAAAYWTSDSTTGAGGAAATTVNQGATPTASGVGNTVTVNWAASTLANGTAVANYLVTRYDVATQTPQLVCTVTGTTCTDSAAPAGQWVYSVTPRAGTNWLGLESEKSNQVTSDLVAPTNALTVAVVAGNAALSGGTIFYRGLAAGSFRLRNAMTDAGSGPASSTTTPLTSGPTWTHNASSVSTPAGGPYLSDPFTWPAATTSSPTETISGRDVAGNVSSLPLTFVDDSIAPTGGTLSYAAGYQPGPSVQISFTSGTDTGSGIAGRQLQRSAAATSVGVCPVIGSYSAFADVGPLDPASPYVDDQVTTDTCYVYRYVITDLVGNQYIATNTNVAIVSYAGAVSTTVGALSLWRFGESATDLISADKFTAPTGTELSAHTSDTSWTRWAADLNIAVITAQGRVRQNAALTGAASYYTSATPSSPDYSVEADITVKSVLALDDVGIEGRLQLGSSLSGTFYLAQYHLGAFGVAQWQLLRYVNGTPSLLTTAVAQSSAVGQTYRLRLDMAGSTIRMFVNGVVVATASDPSPITPAGRAGIRLGSTAVIVGQSDTTGLQLDNFQLNLSTYPRAADSLSTNTADYKNGVSLGATGALTGSTDAAARFDGLNDYAQAAGTTGLPVGASARSVELWFTTTSSSKQMLFDYGTRATNQKFSLSIDAGGASMTAWAGGAGSDKTFTPAFAVNDGLWHHLVTTYDGTSIRIYVDGVALAPQAAVRATVMDPYGFSIGAALNTLDPNSTAYFDGMIDEVAIYTAVLSQATVTNHHQFGKH</sequence>
<feature type="domain" description="Laminin G" evidence="4">
    <location>
        <begin position="624"/>
        <end position="804"/>
    </location>
</feature>
<dbReference type="RefSeq" id="WP_134126131.1">
    <property type="nucleotide sequence ID" value="NZ_SODU01000001.1"/>
</dbReference>
<dbReference type="Pfam" id="PF13385">
    <property type="entry name" value="Laminin_G_3"/>
    <property type="match status" value="1"/>
</dbReference>
<reference evidence="5 6" key="1">
    <citation type="submission" date="2019-03" db="EMBL/GenBank/DDBJ databases">
        <title>Genomic Encyclopedia of Type Strains, Phase III (KMG-III): the genomes of soil and plant-associated and newly described type strains.</title>
        <authorList>
            <person name="Whitman W."/>
        </authorList>
    </citation>
    <scope>NUCLEOTIDE SEQUENCE [LARGE SCALE GENOMIC DNA]</scope>
    <source>
        <strain evidence="5 6">VKMAc-2574</strain>
    </source>
</reference>
<dbReference type="CDD" id="cd00110">
    <property type="entry name" value="LamG"/>
    <property type="match status" value="1"/>
</dbReference>
<keyword evidence="2" id="KW-1015">Disulfide bond</keyword>
<dbReference type="InterPro" id="IPR013320">
    <property type="entry name" value="ConA-like_dom_sf"/>
</dbReference>
<dbReference type="PROSITE" id="PS50025">
    <property type="entry name" value="LAM_G_DOMAIN"/>
    <property type="match status" value="1"/>
</dbReference>
<protein>
    <submittedName>
        <fullName evidence="5">Concanavalin A-like lectin/glucanase superfamily protein</fullName>
    </submittedName>
</protein>
<name>A0ABY2FJ74_9ACTN</name>
<gene>
    <name evidence="5" type="ORF">EV137_0423</name>
</gene>
<dbReference type="InterPro" id="IPR006558">
    <property type="entry name" value="LamG-like"/>
</dbReference>
<dbReference type="SMART" id="SM00560">
    <property type="entry name" value="LamGL"/>
    <property type="match status" value="1"/>
</dbReference>
<organism evidence="5 6">
    <name type="scientific">Kribbella pratensis</name>
    <dbReference type="NCBI Taxonomy" id="2512112"/>
    <lineage>
        <taxon>Bacteria</taxon>
        <taxon>Bacillati</taxon>
        <taxon>Actinomycetota</taxon>
        <taxon>Actinomycetes</taxon>
        <taxon>Propionibacteriales</taxon>
        <taxon>Kribbellaceae</taxon>
        <taxon>Kribbella</taxon>
    </lineage>
</organism>
<evidence type="ECO:0000259" key="4">
    <source>
        <dbReference type="PROSITE" id="PS50025"/>
    </source>
</evidence>
<dbReference type="EMBL" id="SODU01000001">
    <property type="protein sequence ID" value="TDW93151.1"/>
    <property type="molecule type" value="Genomic_DNA"/>
</dbReference>
<evidence type="ECO:0000313" key="6">
    <source>
        <dbReference type="Proteomes" id="UP000295060"/>
    </source>
</evidence>
<evidence type="ECO:0000313" key="5">
    <source>
        <dbReference type="EMBL" id="TDW93151.1"/>
    </source>
</evidence>
<dbReference type="Gene3D" id="2.60.120.560">
    <property type="entry name" value="Exo-inulinase, domain 1"/>
    <property type="match status" value="1"/>
</dbReference>
<feature type="region of interest" description="Disordered" evidence="3">
    <location>
        <begin position="192"/>
        <end position="214"/>
    </location>
</feature>
<dbReference type="SUPFAM" id="SSF49899">
    <property type="entry name" value="Concanavalin A-like lectins/glucanases"/>
    <property type="match status" value="1"/>
</dbReference>
<dbReference type="SMART" id="SM00282">
    <property type="entry name" value="LamG"/>
    <property type="match status" value="1"/>
</dbReference>
<proteinExistence type="predicted"/>
<keyword evidence="6" id="KW-1185">Reference proteome</keyword>
<evidence type="ECO:0000256" key="2">
    <source>
        <dbReference type="ARBA" id="ARBA00023157"/>
    </source>
</evidence>
<dbReference type="Proteomes" id="UP000295060">
    <property type="component" value="Unassembled WGS sequence"/>
</dbReference>
<evidence type="ECO:0000256" key="3">
    <source>
        <dbReference type="SAM" id="MobiDB-lite"/>
    </source>
</evidence>